<protein>
    <submittedName>
        <fullName evidence="2">DUF3558 family protein</fullName>
    </submittedName>
</protein>
<keyword evidence="3" id="KW-1185">Reference proteome</keyword>
<feature type="signal peptide" evidence="1">
    <location>
        <begin position="1"/>
        <end position="20"/>
    </location>
</feature>
<dbReference type="RefSeq" id="WP_168520541.1">
    <property type="nucleotide sequence ID" value="NZ_JAAXLS010000037.1"/>
</dbReference>
<evidence type="ECO:0000256" key="1">
    <source>
        <dbReference type="SAM" id="SignalP"/>
    </source>
</evidence>
<feature type="chain" id="PRO_5045224799" evidence="1">
    <location>
        <begin position="21"/>
        <end position="166"/>
    </location>
</feature>
<proteinExistence type="predicted"/>
<sequence length="166" mass="17473">MRSLPLVVGGSIAVLLAATACGGSGGEASTAAPSTSAAASWQAVDVCSLVTDADTAQLFPGKPVEHKESSDAQKRECAWNPQGLIYENIDVRVWQPLSKQAITGTAKRTMTVAGHQVYVARETSSRCELNVDMSTYLLGITRQSYSDVTCDALQPLAGTIIERAGK</sequence>
<accession>A0ABX1JGH3</accession>
<dbReference type="PROSITE" id="PS51257">
    <property type="entry name" value="PROKAR_LIPOPROTEIN"/>
    <property type="match status" value="1"/>
</dbReference>
<reference evidence="2 3" key="1">
    <citation type="submission" date="2020-04" db="EMBL/GenBank/DDBJ databases">
        <title>Novel species.</title>
        <authorList>
            <person name="Teo W.F.A."/>
            <person name="Lipun K."/>
            <person name="Srisuk N."/>
            <person name="Duangmal K."/>
        </authorList>
    </citation>
    <scope>NUCLEOTIDE SEQUENCE [LARGE SCALE GENOMIC DNA]</scope>
    <source>
        <strain evidence="2 3">K13G38</strain>
    </source>
</reference>
<keyword evidence="1" id="KW-0732">Signal</keyword>
<name>A0ABX1JGH3_9PSEU</name>
<dbReference type="InterPro" id="IPR024520">
    <property type="entry name" value="DUF3558"/>
</dbReference>
<evidence type="ECO:0000313" key="2">
    <source>
        <dbReference type="EMBL" id="NKQ57520.1"/>
    </source>
</evidence>
<comment type="caution">
    <text evidence="2">The sequence shown here is derived from an EMBL/GenBank/DDBJ whole genome shotgun (WGS) entry which is preliminary data.</text>
</comment>
<gene>
    <name evidence="2" type="ORF">HFP15_32120</name>
</gene>
<evidence type="ECO:0000313" key="3">
    <source>
        <dbReference type="Proteomes" id="UP000715441"/>
    </source>
</evidence>
<dbReference type="Pfam" id="PF12079">
    <property type="entry name" value="DUF3558"/>
    <property type="match status" value="1"/>
</dbReference>
<organism evidence="2 3">
    <name type="scientific">Amycolatopsis acididurans</name>
    <dbReference type="NCBI Taxonomy" id="2724524"/>
    <lineage>
        <taxon>Bacteria</taxon>
        <taxon>Bacillati</taxon>
        <taxon>Actinomycetota</taxon>
        <taxon>Actinomycetes</taxon>
        <taxon>Pseudonocardiales</taxon>
        <taxon>Pseudonocardiaceae</taxon>
        <taxon>Amycolatopsis</taxon>
    </lineage>
</organism>
<dbReference type="Proteomes" id="UP000715441">
    <property type="component" value="Unassembled WGS sequence"/>
</dbReference>
<dbReference type="EMBL" id="JAAXLS010000037">
    <property type="protein sequence ID" value="NKQ57520.1"/>
    <property type="molecule type" value="Genomic_DNA"/>
</dbReference>